<feature type="region of interest" description="Disordered" evidence="1">
    <location>
        <begin position="1"/>
        <end position="111"/>
    </location>
</feature>
<proteinExistence type="predicted"/>
<dbReference type="EMBL" id="BLAL01000016">
    <property type="protein sequence ID" value="GES75386.1"/>
    <property type="molecule type" value="Genomic_DNA"/>
</dbReference>
<comment type="caution">
    <text evidence="2">The sequence shown here is derived from an EMBL/GenBank/DDBJ whole genome shotgun (WGS) entry which is preliminary data.</text>
</comment>
<gene>
    <name evidence="2" type="ORF">RCL2_000282800</name>
</gene>
<feature type="compositionally biased region" description="Basic and acidic residues" evidence="1">
    <location>
        <begin position="10"/>
        <end position="100"/>
    </location>
</feature>
<protein>
    <submittedName>
        <fullName evidence="2">Proline-rich protein 12 isoform X1</fullName>
    </submittedName>
</protein>
<evidence type="ECO:0000256" key="1">
    <source>
        <dbReference type="SAM" id="MobiDB-lite"/>
    </source>
</evidence>
<dbReference type="AlphaFoldDB" id="A0A8H3KW81"/>
<evidence type="ECO:0000313" key="3">
    <source>
        <dbReference type="Proteomes" id="UP000615446"/>
    </source>
</evidence>
<dbReference type="OrthoDB" id="2402094at2759"/>
<organism evidence="2 3">
    <name type="scientific">Rhizophagus clarus</name>
    <dbReference type="NCBI Taxonomy" id="94130"/>
    <lineage>
        <taxon>Eukaryota</taxon>
        <taxon>Fungi</taxon>
        <taxon>Fungi incertae sedis</taxon>
        <taxon>Mucoromycota</taxon>
        <taxon>Glomeromycotina</taxon>
        <taxon>Glomeromycetes</taxon>
        <taxon>Glomerales</taxon>
        <taxon>Glomeraceae</taxon>
        <taxon>Rhizophagus</taxon>
    </lineage>
</organism>
<accession>A0A8H3KW81</accession>
<dbReference type="Proteomes" id="UP000615446">
    <property type="component" value="Unassembled WGS sequence"/>
</dbReference>
<name>A0A8H3KW81_9GLOM</name>
<evidence type="ECO:0000313" key="2">
    <source>
        <dbReference type="EMBL" id="GES75386.1"/>
    </source>
</evidence>
<reference evidence="2" key="1">
    <citation type="submission" date="2019-10" db="EMBL/GenBank/DDBJ databases">
        <title>Conservation and host-specific expression of non-tandemly repeated heterogenous ribosome RNA gene in arbuscular mycorrhizal fungi.</title>
        <authorList>
            <person name="Maeda T."/>
            <person name="Kobayashi Y."/>
            <person name="Nakagawa T."/>
            <person name="Ezawa T."/>
            <person name="Yamaguchi K."/>
            <person name="Bino T."/>
            <person name="Nishimoto Y."/>
            <person name="Shigenobu S."/>
            <person name="Kawaguchi M."/>
        </authorList>
    </citation>
    <scope>NUCLEOTIDE SEQUENCE</scope>
    <source>
        <strain evidence="2">HR1</strain>
    </source>
</reference>
<sequence>MNKRNKQTKVSRDRVRENALQQEEREIERRESERREKERRENELEREGRERDERETERRENELEREGRERDKREKERREKERRERDRMEREKEERERNEESESDQDDIPPQFEEMTNQLQICNWLIANPEILNLANQMLTAKSQDIGVSKPASYDNTNNDNYRLFDEELKCLFLRSRHPPRSALQQLVYKIFNLASFKKEAEKLVQDASKKFTDYRNKFNEAIILLVKDMQGTNREFSDHEVNEYISEEVVVKKILRRQLAVVDVNELKKINSLEKLIEFTRESFKIHWKSKDLEAVKKLDHITRDIYIPSRSGLDIANNLTL</sequence>